<evidence type="ECO:0000259" key="2">
    <source>
        <dbReference type="Pfam" id="PF20469"/>
    </source>
</evidence>
<evidence type="ECO:0000259" key="1">
    <source>
        <dbReference type="Pfam" id="PF13175"/>
    </source>
</evidence>
<feature type="domain" description="Endonuclease GajA/Old nuclease/RecF-like AAA" evidence="1">
    <location>
        <begin position="155"/>
        <end position="309"/>
    </location>
</feature>
<gene>
    <name evidence="3" type="ORF">SD70_28280</name>
</gene>
<comment type="caution">
    <text evidence="3">The sequence shown here is derived from an EMBL/GenBank/DDBJ whole genome shotgun (WGS) entry which is preliminary data.</text>
</comment>
<dbReference type="CDD" id="cd01026">
    <property type="entry name" value="TOPRIM_OLD"/>
    <property type="match status" value="1"/>
</dbReference>
<dbReference type="InterPro" id="IPR041685">
    <property type="entry name" value="AAA_GajA/Old/RecF-like"/>
</dbReference>
<proteinExistence type="predicted"/>
<dbReference type="InterPro" id="IPR027417">
    <property type="entry name" value="P-loop_NTPase"/>
</dbReference>
<feature type="domain" description="OLD protein-like TOPRIM" evidence="2">
    <location>
        <begin position="425"/>
        <end position="490"/>
    </location>
</feature>
<organism evidence="3 4">
    <name type="scientific">Gordoniibacillus kamchatkensis</name>
    <dbReference type="NCBI Taxonomy" id="1590651"/>
    <lineage>
        <taxon>Bacteria</taxon>
        <taxon>Bacillati</taxon>
        <taxon>Bacillota</taxon>
        <taxon>Bacilli</taxon>
        <taxon>Bacillales</taxon>
        <taxon>Paenibacillaceae</taxon>
        <taxon>Gordoniibacillus</taxon>
    </lineage>
</organism>
<dbReference type="Gene3D" id="3.40.50.300">
    <property type="entry name" value="P-loop containing nucleotide triphosphate hydrolases"/>
    <property type="match status" value="1"/>
</dbReference>
<dbReference type="Pfam" id="PF13175">
    <property type="entry name" value="AAA_15"/>
    <property type="match status" value="1"/>
</dbReference>
<dbReference type="Proteomes" id="UP000031967">
    <property type="component" value="Unassembled WGS sequence"/>
</dbReference>
<reference evidence="3 4" key="1">
    <citation type="submission" date="2014-12" db="EMBL/GenBank/DDBJ databases">
        <title>Draft genome sequence of Paenibacillus kamchatkensis strain B-2647.</title>
        <authorList>
            <person name="Karlyshev A.V."/>
            <person name="Kudryashova E.B."/>
        </authorList>
    </citation>
    <scope>NUCLEOTIDE SEQUENCE [LARGE SCALE GENOMIC DNA]</scope>
    <source>
        <strain evidence="3 4">VKM B-2647</strain>
    </source>
</reference>
<evidence type="ECO:0000313" key="3">
    <source>
        <dbReference type="EMBL" id="KIL38137.1"/>
    </source>
</evidence>
<protein>
    <submittedName>
        <fullName evidence="3">Uncharacterized protein</fullName>
    </submittedName>
</protein>
<dbReference type="SUPFAM" id="SSF52540">
    <property type="entry name" value="P-loop containing nucleoside triphosphate hydrolases"/>
    <property type="match status" value="1"/>
</dbReference>
<dbReference type="Pfam" id="PF20469">
    <property type="entry name" value="OLD-like_TOPRIM"/>
    <property type="match status" value="1"/>
</dbReference>
<sequence>MDAVRLCLARGGKRSSPFDEYDYYTNENISNPKDTEGIQVQFLFQEEKPNEWSETLIRNLGELAQPVAWDMNPEEAIYTVRVSVTSKYEEARNDFYLNIEFLNPEGEPLPPRNQTNTSWSNFIQETPVFYLSALRDIKESFGARSQFWGSFLRNINIPQDKVVEIQDSLQSLNEDIFTNDERLEGLKTTLENIQEVIALGAGDTVSIQALPVRIWDLLSKSQIVLKGRGGNVSFPLQRHGQGTQSLAVLFLFQAYIDVLLKSAYSRTANAILALEEPEAHLHPQAVRALADQVQRIDCQKIITTHSPYFFQNLDLLNIRVFKKNGSETRVHYLKEYVSTRVVAHHGLERFVESKKGKFHYNLSSSELKAYAPLNEHELNALEGMNRNSEHFENISEFYLKSQQILDKDERTDLYTFAQRTRGELFFARGWLLVEGQTEYIVLSYFSEVINKSLDTNGVTIIDFQNNGSPGAFVKLAKSLSFTWRLLSDSDDQLEGTLSQIKKTGYSEEETNRLVKILPWIDFETYLANEGFINEYEAILGDKVREVTVPRHSAEYPIHIANLIKKDKVGNALKFVEYLKNHNFDSRRIPELLRQLINECVGEANAI</sequence>
<dbReference type="EMBL" id="JXAK01000074">
    <property type="protein sequence ID" value="KIL38137.1"/>
    <property type="molecule type" value="Genomic_DNA"/>
</dbReference>
<keyword evidence="4" id="KW-1185">Reference proteome</keyword>
<dbReference type="PANTHER" id="PTHR43581:SF4">
    <property type="entry name" value="ATP_GTP PHOSPHATASE"/>
    <property type="match status" value="1"/>
</dbReference>
<accession>A0ABR5AB63</accession>
<dbReference type="InterPro" id="IPR051396">
    <property type="entry name" value="Bact_Antivir_Def_Nuclease"/>
</dbReference>
<dbReference type="InterPro" id="IPR034139">
    <property type="entry name" value="TOPRIM_OLD"/>
</dbReference>
<evidence type="ECO:0000313" key="4">
    <source>
        <dbReference type="Proteomes" id="UP000031967"/>
    </source>
</evidence>
<name>A0ABR5AB63_9BACL</name>
<dbReference type="PANTHER" id="PTHR43581">
    <property type="entry name" value="ATP/GTP PHOSPHATASE"/>
    <property type="match status" value="1"/>
</dbReference>